<sequence>MKSSFVAIGLGLVVVSSGSVASTDNFDRFYIGLGASFTELESESYDIVSEDKADVTSLGLVFGYQPIKYFAIEGRELFRVSRHDDLYDTQASLLARGILPIHEYFNFYAVAGLSLLAKDGFDEHGTDFTYGVGMRIKNRTPFILDVEYRMLYDDTFDGIDMELRSINLNFLYGF</sequence>
<evidence type="ECO:0000256" key="1">
    <source>
        <dbReference type="ARBA" id="ARBA00022729"/>
    </source>
</evidence>
<feature type="signal peptide" evidence="2">
    <location>
        <begin position="1"/>
        <end position="21"/>
    </location>
</feature>
<dbReference type="OrthoDB" id="5901526at2"/>
<gene>
    <name evidence="4" type="ORF">AMR76_17775</name>
</gene>
<dbReference type="RefSeq" id="WP_014205228.1">
    <property type="nucleotide sequence ID" value="NZ_CP035696.1"/>
</dbReference>
<evidence type="ECO:0000256" key="2">
    <source>
        <dbReference type="SAM" id="SignalP"/>
    </source>
</evidence>
<comment type="caution">
    <text evidence="4">The sequence shown here is derived from an EMBL/GenBank/DDBJ whole genome shotgun (WGS) entry which is preliminary data.</text>
</comment>
<name>A0A0Q2MA00_VIBFU</name>
<dbReference type="AlphaFoldDB" id="A0A0Q2MA00"/>
<evidence type="ECO:0000313" key="5">
    <source>
        <dbReference type="Proteomes" id="UP000051221"/>
    </source>
</evidence>
<dbReference type="Proteomes" id="UP000051221">
    <property type="component" value="Unassembled WGS sequence"/>
</dbReference>
<reference evidence="4 5" key="1">
    <citation type="submission" date="2015-08" db="EMBL/GenBank/DDBJ databases">
        <title>Antibacterial properties of a collection of Vibrionaceae strains.</title>
        <authorList>
            <person name="Giubergia S."/>
        </authorList>
    </citation>
    <scope>NUCLEOTIDE SEQUENCE [LARGE SCALE GENOMIC DNA]</scope>
    <source>
        <strain evidence="4 5">S0821</strain>
    </source>
</reference>
<dbReference type="Pfam" id="PF13505">
    <property type="entry name" value="OMP_b-brl"/>
    <property type="match status" value="1"/>
</dbReference>
<evidence type="ECO:0000259" key="3">
    <source>
        <dbReference type="Pfam" id="PF13505"/>
    </source>
</evidence>
<dbReference type="EMBL" id="LKHS01000017">
    <property type="protein sequence ID" value="KQH84650.1"/>
    <property type="molecule type" value="Genomic_DNA"/>
</dbReference>
<accession>A0A0Q2MA00</accession>
<feature type="chain" id="PRO_5006194445" description="Outer membrane protein beta-barrel domain-containing protein" evidence="2">
    <location>
        <begin position="22"/>
        <end position="174"/>
    </location>
</feature>
<dbReference type="InParanoid" id="A0A0Q2MA00"/>
<keyword evidence="1 2" id="KW-0732">Signal</keyword>
<feature type="domain" description="Outer membrane protein beta-barrel" evidence="3">
    <location>
        <begin position="10"/>
        <end position="174"/>
    </location>
</feature>
<keyword evidence="5" id="KW-1185">Reference proteome</keyword>
<dbReference type="Gene3D" id="2.40.160.20">
    <property type="match status" value="1"/>
</dbReference>
<dbReference type="InterPro" id="IPR011250">
    <property type="entry name" value="OMP/PagP_B-barrel"/>
</dbReference>
<proteinExistence type="predicted"/>
<protein>
    <recommendedName>
        <fullName evidence="3">Outer membrane protein beta-barrel domain-containing protein</fullName>
    </recommendedName>
</protein>
<dbReference type="SUPFAM" id="SSF56925">
    <property type="entry name" value="OMPA-like"/>
    <property type="match status" value="1"/>
</dbReference>
<organism evidence="4 5">
    <name type="scientific">Vibrio furnissii</name>
    <dbReference type="NCBI Taxonomy" id="29494"/>
    <lineage>
        <taxon>Bacteria</taxon>
        <taxon>Pseudomonadati</taxon>
        <taxon>Pseudomonadota</taxon>
        <taxon>Gammaproteobacteria</taxon>
        <taxon>Vibrionales</taxon>
        <taxon>Vibrionaceae</taxon>
        <taxon>Vibrio</taxon>
    </lineage>
</organism>
<dbReference type="InterPro" id="IPR027385">
    <property type="entry name" value="Beta-barrel_OMP"/>
</dbReference>
<evidence type="ECO:0000313" key="4">
    <source>
        <dbReference type="EMBL" id="KQH84650.1"/>
    </source>
</evidence>